<protein>
    <submittedName>
        <fullName evidence="3">Secreted protein</fullName>
    </submittedName>
</protein>
<reference evidence="3" key="1">
    <citation type="submission" date="2016-11" db="UniProtKB">
        <authorList>
            <consortium name="WormBaseParasite"/>
        </authorList>
    </citation>
    <scope>IDENTIFICATION</scope>
</reference>
<name>A0A1I7Y179_9BILA</name>
<feature type="region of interest" description="Disordered" evidence="1">
    <location>
        <begin position="56"/>
        <end position="95"/>
    </location>
</feature>
<feature type="compositionally biased region" description="Low complexity" evidence="1">
    <location>
        <begin position="64"/>
        <end position="83"/>
    </location>
</feature>
<proteinExistence type="predicted"/>
<organism evidence="2 3">
    <name type="scientific">Steinernema glaseri</name>
    <dbReference type="NCBI Taxonomy" id="37863"/>
    <lineage>
        <taxon>Eukaryota</taxon>
        <taxon>Metazoa</taxon>
        <taxon>Ecdysozoa</taxon>
        <taxon>Nematoda</taxon>
        <taxon>Chromadorea</taxon>
        <taxon>Rhabditida</taxon>
        <taxon>Tylenchina</taxon>
        <taxon>Panagrolaimomorpha</taxon>
        <taxon>Strongyloidoidea</taxon>
        <taxon>Steinernematidae</taxon>
        <taxon>Steinernema</taxon>
    </lineage>
</organism>
<evidence type="ECO:0000313" key="3">
    <source>
        <dbReference type="WBParaSite" id="L893_g11695.t1"/>
    </source>
</evidence>
<evidence type="ECO:0000256" key="1">
    <source>
        <dbReference type="SAM" id="MobiDB-lite"/>
    </source>
</evidence>
<dbReference type="Proteomes" id="UP000095287">
    <property type="component" value="Unplaced"/>
</dbReference>
<keyword evidence="2" id="KW-1185">Reference proteome</keyword>
<evidence type="ECO:0000313" key="2">
    <source>
        <dbReference type="Proteomes" id="UP000095287"/>
    </source>
</evidence>
<accession>A0A1I7Y179</accession>
<dbReference type="AlphaFoldDB" id="A0A1I7Y179"/>
<dbReference type="WBParaSite" id="L893_g11695.t1">
    <property type="protein sequence ID" value="L893_g11695.t1"/>
    <property type="gene ID" value="L893_g11695"/>
</dbReference>
<sequence length="95" mass="10402">MDLTSFSLSETVSAHLICSVSVNRCFERRCASWRRCFCGLCASFMTEHSAKWPAKCSHPNGSETYPSATWPSSATTSSTPSVAEDSSAFPWKVGR</sequence>